<keyword evidence="3" id="KW-1185">Reference proteome</keyword>
<evidence type="ECO:0000313" key="3">
    <source>
        <dbReference type="Proteomes" id="UP000887116"/>
    </source>
</evidence>
<protein>
    <submittedName>
        <fullName evidence="2">Uncharacterized protein</fullName>
    </submittedName>
</protein>
<sequence length="93" mass="10601">MLGKRPFPLLLHPTHRKRSDVKYACEGNRSLANTPQLRRSRERRAAGGWRKKTKKMMQRVGNRWDGGKIGVEWKKRGALALGNELSCFGPEDG</sequence>
<dbReference type="EMBL" id="BMAO01019992">
    <property type="protein sequence ID" value="GFQ64317.1"/>
    <property type="molecule type" value="Genomic_DNA"/>
</dbReference>
<feature type="region of interest" description="Disordered" evidence="1">
    <location>
        <begin position="30"/>
        <end position="58"/>
    </location>
</feature>
<proteinExistence type="predicted"/>
<evidence type="ECO:0000313" key="2">
    <source>
        <dbReference type="EMBL" id="GFQ64317.1"/>
    </source>
</evidence>
<reference evidence="2" key="1">
    <citation type="submission" date="2020-07" db="EMBL/GenBank/DDBJ databases">
        <title>Multicomponent nature underlies the extraordinary mechanical properties of spider dragline silk.</title>
        <authorList>
            <person name="Kono N."/>
            <person name="Nakamura H."/>
            <person name="Mori M."/>
            <person name="Yoshida Y."/>
            <person name="Ohtoshi R."/>
            <person name="Malay A.D."/>
            <person name="Moran D.A.P."/>
            <person name="Tomita M."/>
            <person name="Numata K."/>
            <person name="Arakawa K."/>
        </authorList>
    </citation>
    <scope>NUCLEOTIDE SEQUENCE</scope>
</reference>
<name>A0A8X6EXR4_TRICU</name>
<gene>
    <name evidence="2" type="ORF">TNCT_196021</name>
</gene>
<dbReference type="Proteomes" id="UP000887116">
    <property type="component" value="Unassembled WGS sequence"/>
</dbReference>
<organism evidence="2 3">
    <name type="scientific">Trichonephila clavata</name>
    <name type="common">Joro spider</name>
    <name type="synonym">Nephila clavata</name>
    <dbReference type="NCBI Taxonomy" id="2740835"/>
    <lineage>
        <taxon>Eukaryota</taxon>
        <taxon>Metazoa</taxon>
        <taxon>Ecdysozoa</taxon>
        <taxon>Arthropoda</taxon>
        <taxon>Chelicerata</taxon>
        <taxon>Arachnida</taxon>
        <taxon>Araneae</taxon>
        <taxon>Araneomorphae</taxon>
        <taxon>Entelegynae</taxon>
        <taxon>Araneoidea</taxon>
        <taxon>Nephilidae</taxon>
        <taxon>Trichonephila</taxon>
    </lineage>
</organism>
<evidence type="ECO:0000256" key="1">
    <source>
        <dbReference type="SAM" id="MobiDB-lite"/>
    </source>
</evidence>
<comment type="caution">
    <text evidence="2">The sequence shown here is derived from an EMBL/GenBank/DDBJ whole genome shotgun (WGS) entry which is preliminary data.</text>
</comment>
<accession>A0A8X6EXR4</accession>
<dbReference type="OrthoDB" id="6421177at2759"/>
<dbReference type="AlphaFoldDB" id="A0A8X6EXR4"/>